<dbReference type="Proteomes" id="UP000272025">
    <property type="component" value="Unassembled WGS sequence"/>
</dbReference>
<dbReference type="SUPFAM" id="SSF51735">
    <property type="entry name" value="NAD(P)-binding Rossmann-fold domains"/>
    <property type="match status" value="1"/>
</dbReference>
<evidence type="ECO:0000256" key="2">
    <source>
        <dbReference type="ARBA" id="ARBA00022857"/>
    </source>
</evidence>
<proteinExistence type="inferred from homology"/>
<keyword evidence="6" id="KW-1185">Reference proteome</keyword>
<keyword evidence="2" id="KW-0521">NADP</keyword>
<dbReference type="RefSeq" id="XP_028465290.1">
    <property type="nucleotide sequence ID" value="XM_028609951.1"/>
</dbReference>
<comment type="similarity">
    <text evidence="1">Belongs to the NmrA-type oxidoreductase family.</text>
</comment>
<dbReference type="InterPro" id="IPR051164">
    <property type="entry name" value="NmrA-like_oxidored"/>
</dbReference>
<reference evidence="5 6" key="1">
    <citation type="journal article" date="2018" name="Mol. Ecol.">
        <title>The obligate alkalophilic soda-lake fungus Sodiomyces alkalinus has shifted to a protein diet.</title>
        <authorList>
            <person name="Grum-Grzhimaylo A.A."/>
            <person name="Falkoski D.L."/>
            <person name="van den Heuvel J."/>
            <person name="Valero-Jimenez C.A."/>
            <person name="Min B."/>
            <person name="Choi I.G."/>
            <person name="Lipzen A."/>
            <person name="Daum C.G."/>
            <person name="Aanen D.K."/>
            <person name="Tsang A."/>
            <person name="Henrissat B."/>
            <person name="Bilanenko E.N."/>
            <person name="de Vries R.P."/>
            <person name="van Kan J.A.L."/>
            <person name="Grigoriev I.V."/>
            <person name="Debets A.J.M."/>
        </authorList>
    </citation>
    <scope>NUCLEOTIDE SEQUENCE [LARGE SCALE GENOMIC DNA]</scope>
    <source>
        <strain evidence="5 6">F11</strain>
    </source>
</reference>
<evidence type="ECO:0000259" key="4">
    <source>
        <dbReference type="Pfam" id="PF05368"/>
    </source>
</evidence>
<dbReference type="STRING" id="1314773.A0A3N2PSU0"/>
<dbReference type="AlphaFoldDB" id="A0A3N2PSU0"/>
<evidence type="ECO:0000313" key="5">
    <source>
        <dbReference type="EMBL" id="ROT37484.1"/>
    </source>
</evidence>
<evidence type="ECO:0000256" key="1">
    <source>
        <dbReference type="ARBA" id="ARBA00006328"/>
    </source>
</evidence>
<name>A0A3N2PSU0_SODAK</name>
<sequence>MATKLVTVFGATGAQGGSVVQALLRDKSGTFKIRGITRNPASEAAKALADSGVEVVKADGLNISELVPAFEGSWAVFVNINSDDPCLNQKDGPSETDMGKIIIDAALEAGVQHFVFSGMASASEITNGAVPNQAFDEKHAIGQHGRSKAFTSFVDVSPGWYMESFLWPDLAPVFGGFPFNPDEEGHLTFTCPRWGGPNDEAPFIAMAADYGDMVHGVLLAPEKYNGRLIQGLSQSRSLESVIPDYQTATGKKARFRFMETWEELETYGMSGLVTVQRMFGFCQYSGGLYYGLPNDTMQAAELKAAAATAQGKTGDDAKLMTLERFFKQHLA</sequence>
<accession>A0A3N2PSU0</accession>
<dbReference type="Gene3D" id="3.40.50.720">
    <property type="entry name" value="NAD(P)-binding Rossmann-like Domain"/>
    <property type="match status" value="1"/>
</dbReference>
<keyword evidence="3" id="KW-0560">Oxidoreductase</keyword>
<dbReference type="PANTHER" id="PTHR42748:SF30">
    <property type="entry name" value="NMRA-LIKE DOMAIN-CONTAINING PROTEIN"/>
    <property type="match status" value="1"/>
</dbReference>
<dbReference type="CDD" id="cd05251">
    <property type="entry name" value="NmrA_like_SDR_a"/>
    <property type="match status" value="1"/>
</dbReference>
<dbReference type="InterPro" id="IPR008030">
    <property type="entry name" value="NmrA-like"/>
</dbReference>
<protein>
    <submittedName>
        <fullName evidence="5">NAD(P)-binding protein</fullName>
    </submittedName>
</protein>
<dbReference type="EMBL" id="ML119057">
    <property type="protein sequence ID" value="ROT37484.1"/>
    <property type="molecule type" value="Genomic_DNA"/>
</dbReference>
<dbReference type="GO" id="GO:0016491">
    <property type="term" value="F:oxidoreductase activity"/>
    <property type="evidence" value="ECO:0007669"/>
    <property type="project" value="UniProtKB-KW"/>
</dbReference>
<evidence type="ECO:0000313" key="6">
    <source>
        <dbReference type="Proteomes" id="UP000272025"/>
    </source>
</evidence>
<dbReference type="Pfam" id="PF05368">
    <property type="entry name" value="NmrA"/>
    <property type="match status" value="1"/>
</dbReference>
<organism evidence="5 6">
    <name type="scientific">Sodiomyces alkalinus (strain CBS 110278 / VKM F-3762 / F11)</name>
    <name type="common">Alkaliphilic filamentous fungus</name>
    <dbReference type="NCBI Taxonomy" id="1314773"/>
    <lineage>
        <taxon>Eukaryota</taxon>
        <taxon>Fungi</taxon>
        <taxon>Dikarya</taxon>
        <taxon>Ascomycota</taxon>
        <taxon>Pezizomycotina</taxon>
        <taxon>Sordariomycetes</taxon>
        <taxon>Hypocreomycetidae</taxon>
        <taxon>Glomerellales</taxon>
        <taxon>Plectosphaerellaceae</taxon>
        <taxon>Sodiomyces</taxon>
    </lineage>
</organism>
<dbReference type="OrthoDB" id="300709at2759"/>
<dbReference type="GeneID" id="39578429"/>
<dbReference type="PANTHER" id="PTHR42748">
    <property type="entry name" value="NITROGEN METABOLITE REPRESSION PROTEIN NMRA FAMILY MEMBER"/>
    <property type="match status" value="1"/>
</dbReference>
<gene>
    <name evidence="5" type="ORF">SODALDRAFT_325082</name>
</gene>
<feature type="domain" description="NmrA-like" evidence="4">
    <location>
        <begin position="3"/>
        <end position="282"/>
    </location>
</feature>
<evidence type="ECO:0000256" key="3">
    <source>
        <dbReference type="ARBA" id="ARBA00023002"/>
    </source>
</evidence>
<dbReference type="InterPro" id="IPR036291">
    <property type="entry name" value="NAD(P)-bd_dom_sf"/>
</dbReference>
<dbReference type="GO" id="GO:0005634">
    <property type="term" value="C:nucleus"/>
    <property type="evidence" value="ECO:0007669"/>
    <property type="project" value="TreeGrafter"/>
</dbReference>
<dbReference type="Gene3D" id="3.90.25.10">
    <property type="entry name" value="UDP-galactose 4-epimerase, domain 1"/>
    <property type="match status" value="1"/>
</dbReference>